<feature type="transmembrane region" description="Helical" evidence="1">
    <location>
        <begin position="169"/>
        <end position="186"/>
    </location>
</feature>
<dbReference type="PANTHER" id="PTHR35342">
    <property type="entry name" value="TRICARBOXYLIC TRANSPORT PROTEIN"/>
    <property type="match status" value="1"/>
</dbReference>
<dbReference type="Proteomes" id="UP000297385">
    <property type="component" value="Unassembled WGS sequence"/>
</dbReference>
<name>A0A4Y8N3H0_9BURK</name>
<feature type="transmembrane region" description="Helical" evidence="1">
    <location>
        <begin position="147"/>
        <end position="163"/>
    </location>
</feature>
<feature type="transmembrane region" description="Helical" evidence="1">
    <location>
        <begin position="464"/>
        <end position="488"/>
    </location>
</feature>
<feature type="transmembrane region" description="Helical" evidence="1">
    <location>
        <begin position="259"/>
        <end position="282"/>
    </location>
</feature>
<feature type="transmembrane region" description="Helical" evidence="1">
    <location>
        <begin position="107"/>
        <end position="140"/>
    </location>
</feature>
<evidence type="ECO:0000256" key="1">
    <source>
        <dbReference type="SAM" id="Phobius"/>
    </source>
</evidence>
<evidence type="ECO:0000259" key="2">
    <source>
        <dbReference type="Pfam" id="PF01970"/>
    </source>
</evidence>
<dbReference type="GeneID" id="97307680"/>
<evidence type="ECO:0000313" key="4">
    <source>
        <dbReference type="Proteomes" id="UP000297385"/>
    </source>
</evidence>
<protein>
    <submittedName>
        <fullName evidence="3">Tripartite tricarboxylate transporter permease</fullName>
    </submittedName>
</protein>
<feature type="transmembrane region" description="Helical" evidence="1">
    <location>
        <begin position="206"/>
        <end position="223"/>
    </location>
</feature>
<dbReference type="AlphaFoldDB" id="A0A4Y8N3H0"/>
<comment type="caution">
    <text evidence="3">The sequence shown here is derived from an EMBL/GenBank/DDBJ whole genome shotgun (WGS) entry which is preliminary data.</text>
</comment>
<evidence type="ECO:0000313" key="3">
    <source>
        <dbReference type="EMBL" id="TFE44008.1"/>
    </source>
</evidence>
<dbReference type="PANTHER" id="PTHR35342:SF5">
    <property type="entry name" value="TRICARBOXYLIC TRANSPORT PROTEIN"/>
    <property type="match status" value="1"/>
</dbReference>
<sequence length="515" mass="53902">MDSLHGILHGLAVAATPMHLMYTLFGVFIGTMISHLPGIGPSAGIALLIPVTFGMDPISALMMLTGIYYGCMYGGAVTAILLNTPGDAAAVMTVLDGYPLARKGRAAATLAIAAVSSFMAGMMGVTALAFVAAPLAAVALHFGPTEYFALICFALSTVGALTGDSLGKGMMAVFMGLGLATVGIDLQSGVPRFTLGLTQLQDRVNFLVVVVGLFAIAEVSRMVEGTLGGTLHTVRVEGKLWFTRAEWRRARPAIFRGSAVGFLCGAAPGLGGTLAAMLSYVLEKKVSKHPEEFGHGAIEGVAAPEAATNADTCGAFVHLLALGVPGSGATAVIMGAFIMYGIQPGPMLFHTQPDLVWGLIASMYVGNIMLLLLNLPLVGILSRILYVPSGVLLCLILVIASAGVYSFSNDVFDLFLALFFGIVGYAFRKFDIPKAPLLFGLILGHTLEQSFRQALTISNGDPSVFLRSPIAASLLGCAAVSVGASVWSRRRKSSKLVREVEEQVAAAHRLANERH</sequence>
<dbReference type="RefSeq" id="WP_134455890.1">
    <property type="nucleotide sequence ID" value="NZ_JBHMFL010000037.1"/>
</dbReference>
<reference evidence="3 4" key="1">
    <citation type="submission" date="2019-03" db="EMBL/GenBank/DDBJ databases">
        <title>Complete Genome Sequence of Paraburkholderia dipogonis ICMP 19430T, a Nitrogen-fixing Symbiont of the South African Invasive Legume Dipogon lignosus in New Zealand.</title>
        <authorList>
            <person name="De Meyer S.E."/>
        </authorList>
    </citation>
    <scope>NUCLEOTIDE SEQUENCE [LARGE SCALE GENOMIC DNA]</scope>
    <source>
        <strain evidence="3 4">ICMP 19430</strain>
    </source>
</reference>
<feature type="domain" description="DUF112" evidence="2">
    <location>
        <begin position="20"/>
        <end position="438"/>
    </location>
</feature>
<dbReference type="EMBL" id="SNVI01000001">
    <property type="protein sequence ID" value="TFE44008.1"/>
    <property type="molecule type" value="Genomic_DNA"/>
</dbReference>
<organism evidence="3 4">
    <name type="scientific">Paraburkholderia dipogonis</name>
    <dbReference type="NCBI Taxonomy" id="1211383"/>
    <lineage>
        <taxon>Bacteria</taxon>
        <taxon>Pseudomonadati</taxon>
        <taxon>Pseudomonadota</taxon>
        <taxon>Betaproteobacteria</taxon>
        <taxon>Burkholderiales</taxon>
        <taxon>Burkholderiaceae</taxon>
        <taxon>Paraburkholderia</taxon>
    </lineage>
</organism>
<proteinExistence type="predicted"/>
<keyword evidence="1" id="KW-1133">Transmembrane helix</keyword>
<dbReference type="Pfam" id="PF01970">
    <property type="entry name" value="TctA"/>
    <property type="match status" value="1"/>
</dbReference>
<feature type="transmembrane region" description="Helical" evidence="1">
    <location>
        <begin position="385"/>
        <end position="405"/>
    </location>
</feature>
<feature type="transmembrane region" description="Helical" evidence="1">
    <location>
        <begin position="319"/>
        <end position="343"/>
    </location>
</feature>
<keyword evidence="1" id="KW-0472">Membrane</keyword>
<keyword evidence="1" id="KW-0812">Transmembrane</keyword>
<accession>A0A4Y8N3H0</accession>
<dbReference type="InterPro" id="IPR002823">
    <property type="entry name" value="DUF112_TM"/>
</dbReference>
<feature type="transmembrane region" description="Helical" evidence="1">
    <location>
        <begin position="355"/>
        <end position="373"/>
    </location>
</feature>
<gene>
    <name evidence="3" type="ORF">E2553_02570</name>
</gene>